<evidence type="ECO:0000313" key="10">
    <source>
        <dbReference type="EMBL" id="QOY91831.1"/>
    </source>
</evidence>
<dbReference type="Pfam" id="PF02687">
    <property type="entry name" value="FtsX"/>
    <property type="match status" value="2"/>
</dbReference>
<feature type="transmembrane region" description="Helical" evidence="7">
    <location>
        <begin position="346"/>
        <end position="370"/>
    </location>
</feature>
<protein>
    <submittedName>
        <fullName evidence="10">ABC transporter permease</fullName>
    </submittedName>
</protein>
<organism evidence="10 11">
    <name type="scientific">Paludibaculum fermentans</name>
    <dbReference type="NCBI Taxonomy" id="1473598"/>
    <lineage>
        <taxon>Bacteria</taxon>
        <taxon>Pseudomonadati</taxon>
        <taxon>Acidobacteriota</taxon>
        <taxon>Terriglobia</taxon>
        <taxon>Bryobacterales</taxon>
        <taxon>Bryobacteraceae</taxon>
        <taxon>Paludibaculum</taxon>
    </lineage>
</organism>
<dbReference type="KEGG" id="pfer:IRI77_18385"/>
<sequence>MNGSFQTLLTRAWNRLLFRWRRDRLEDELQEEISFHLAQIQSELHGAGLDQRSAWDQSRRQLGNLTLAKEECRGMWSFMGLERFVQDLRYAVRMYARTPVFTVISVVSLALGIGGNTAMFSLVNALLVRPLPYAQPEELVRITGTYPRAAVPMFRERSRAMQIAAVSIGSELNLAGQGPAIRVTGSSASPNFLSVLGASVARGRNFQAEEESPGRDNVVILSHSLWKSLFGGDPSTVGRMIRLNGVDREIVGIMPAGFSYPSTRVQLWIPMRLDSTNFVEYWGTEYMPLVARLRPGATISQAQGEVRRLVSELRGVFPFAMARDWNADSTAIPLQQDIIGNVRGKLIILLSAVGLVLLIACANVASLLLARATTRRKEMALRAALGASRGRIVRQLLTESVGLALTGAALGILVGAGGLSVFKALLPASLPGLAEAVIDWPIVAAISALALVTGLASGIAPALSAYEVNVTETIKTGSQRSTSGFWTRMRGVIIAGEVALTLVLLVSAGLMMRSLYKLSEVKPGFDPGRVLTVQISPNESLCAQRALCVALYDQLLQRSGEVAGVREAAIANSVPLDGQLPTIPVVVDGQPNTSDHPSDMLLLGAASAGYLELMRVPLLAGRYLMQSDGANSAGVAVLSAGAAQHFWPADHAIGKHIRPAGGKQWYTVVGVVGDVRHATLSKGLPDWVHGAIYLPYPQAVTEDGKLPAAMTLVAKVDTNDGRTRSELRQLAVALDPNVPVGQVHVLEEMVSGSISDFRSMMQVFLSFAGAAIVLAAVGIYGLMSYWVSQRTYEIGLRVAIGATRGQIVSMILAQGLRVSLYGVLGGILTAIALTRFLGTLLYGVAATDSLTFALVTALVLSVAVLAAAFPAWRAARIDPVKSLRAD</sequence>
<keyword evidence="11" id="KW-1185">Reference proteome</keyword>
<evidence type="ECO:0000256" key="1">
    <source>
        <dbReference type="ARBA" id="ARBA00004651"/>
    </source>
</evidence>
<dbReference type="InterPro" id="IPR050250">
    <property type="entry name" value="Macrolide_Exporter_MacB"/>
</dbReference>
<dbReference type="EMBL" id="CP063849">
    <property type="protein sequence ID" value="QOY91831.1"/>
    <property type="molecule type" value="Genomic_DNA"/>
</dbReference>
<dbReference type="Pfam" id="PF12704">
    <property type="entry name" value="MacB_PCD"/>
    <property type="match status" value="2"/>
</dbReference>
<dbReference type="InterPro" id="IPR047928">
    <property type="entry name" value="Perm_prefix_1"/>
</dbReference>
<dbReference type="GO" id="GO:0005886">
    <property type="term" value="C:plasma membrane"/>
    <property type="evidence" value="ECO:0007669"/>
    <property type="project" value="UniProtKB-SubCell"/>
</dbReference>
<dbReference type="InterPro" id="IPR025857">
    <property type="entry name" value="MacB_PCD"/>
</dbReference>
<dbReference type="PANTHER" id="PTHR30572">
    <property type="entry name" value="MEMBRANE COMPONENT OF TRANSPORTER-RELATED"/>
    <property type="match status" value="1"/>
</dbReference>
<evidence type="ECO:0000313" key="11">
    <source>
        <dbReference type="Proteomes" id="UP000593892"/>
    </source>
</evidence>
<dbReference type="AlphaFoldDB" id="A0A7S7NXW6"/>
<gene>
    <name evidence="10" type="ORF">IRI77_18385</name>
</gene>
<dbReference type="RefSeq" id="WP_194453485.1">
    <property type="nucleotide sequence ID" value="NZ_CP063849.1"/>
</dbReference>
<evidence type="ECO:0000256" key="2">
    <source>
        <dbReference type="ARBA" id="ARBA00022475"/>
    </source>
</evidence>
<dbReference type="NCBIfam" id="TIGR03434">
    <property type="entry name" value="ADOP"/>
    <property type="match status" value="1"/>
</dbReference>
<keyword evidence="3 7" id="KW-0812">Transmembrane</keyword>
<keyword evidence="5 7" id="KW-0472">Membrane</keyword>
<feature type="transmembrane region" description="Helical" evidence="7">
    <location>
        <begin position="442"/>
        <end position="468"/>
    </location>
</feature>
<dbReference type="GO" id="GO:0022857">
    <property type="term" value="F:transmembrane transporter activity"/>
    <property type="evidence" value="ECO:0007669"/>
    <property type="project" value="TreeGrafter"/>
</dbReference>
<proteinExistence type="inferred from homology"/>
<accession>A0A7S7NXW6</accession>
<feature type="transmembrane region" description="Helical" evidence="7">
    <location>
        <begin position="820"/>
        <end position="844"/>
    </location>
</feature>
<evidence type="ECO:0000256" key="7">
    <source>
        <dbReference type="SAM" id="Phobius"/>
    </source>
</evidence>
<evidence type="ECO:0000259" key="9">
    <source>
        <dbReference type="Pfam" id="PF12704"/>
    </source>
</evidence>
<evidence type="ECO:0000256" key="6">
    <source>
        <dbReference type="ARBA" id="ARBA00038076"/>
    </source>
</evidence>
<dbReference type="Proteomes" id="UP000593892">
    <property type="component" value="Chromosome"/>
</dbReference>
<feature type="transmembrane region" description="Helical" evidence="7">
    <location>
        <begin position="763"/>
        <end position="788"/>
    </location>
</feature>
<comment type="subcellular location">
    <subcellularLocation>
        <location evidence="1">Cell membrane</location>
        <topology evidence="1">Multi-pass membrane protein</topology>
    </subcellularLocation>
</comment>
<evidence type="ECO:0000256" key="4">
    <source>
        <dbReference type="ARBA" id="ARBA00022989"/>
    </source>
</evidence>
<dbReference type="InterPro" id="IPR017800">
    <property type="entry name" value="ADOP"/>
</dbReference>
<dbReference type="PANTHER" id="PTHR30572:SF4">
    <property type="entry name" value="ABC TRANSPORTER PERMEASE YTRF"/>
    <property type="match status" value="1"/>
</dbReference>
<dbReference type="InterPro" id="IPR003838">
    <property type="entry name" value="ABC3_permease_C"/>
</dbReference>
<evidence type="ECO:0000259" key="8">
    <source>
        <dbReference type="Pfam" id="PF02687"/>
    </source>
</evidence>
<keyword evidence="4 7" id="KW-1133">Transmembrane helix</keyword>
<keyword evidence="2" id="KW-1003">Cell membrane</keyword>
<name>A0A7S7NXW6_PALFE</name>
<feature type="domain" description="ABC3 transporter permease C-terminal" evidence="8">
    <location>
        <begin position="766"/>
        <end position="879"/>
    </location>
</feature>
<comment type="similarity">
    <text evidence="6">Belongs to the ABC-4 integral membrane protein family.</text>
</comment>
<feature type="domain" description="MacB-like periplasmic core" evidence="9">
    <location>
        <begin position="503"/>
        <end position="740"/>
    </location>
</feature>
<feature type="transmembrane region" description="Helical" evidence="7">
    <location>
        <begin position="401"/>
        <end position="422"/>
    </location>
</feature>
<dbReference type="NCBIfam" id="NF038403">
    <property type="entry name" value="perm_prefix_1"/>
    <property type="match status" value="1"/>
</dbReference>
<evidence type="ECO:0000256" key="3">
    <source>
        <dbReference type="ARBA" id="ARBA00022692"/>
    </source>
</evidence>
<feature type="domain" description="ABC3 transporter permease C-terminal" evidence="8">
    <location>
        <begin position="352"/>
        <end position="467"/>
    </location>
</feature>
<evidence type="ECO:0000256" key="5">
    <source>
        <dbReference type="ARBA" id="ARBA00023136"/>
    </source>
</evidence>
<feature type="transmembrane region" description="Helical" evidence="7">
    <location>
        <begin position="850"/>
        <end position="872"/>
    </location>
</feature>
<feature type="transmembrane region" description="Helical" evidence="7">
    <location>
        <begin position="489"/>
        <end position="512"/>
    </location>
</feature>
<feature type="domain" description="MacB-like periplasmic core" evidence="9">
    <location>
        <begin position="102"/>
        <end position="308"/>
    </location>
</feature>
<reference evidence="10 11" key="1">
    <citation type="submission" date="2020-10" db="EMBL/GenBank/DDBJ databases">
        <title>Complete genome sequence of Paludibaculum fermentans P105T, a facultatively anaerobic acidobacterium capable of dissimilatory Fe(III) reduction.</title>
        <authorList>
            <person name="Dedysh S.N."/>
            <person name="Beletsky A.V."/>
            <person name="Kulichevskaya I.S."/>
            <person name="Mardanov A.V."/>
            <person name="Ravin N.V."/>
        </authorList>
    </citation>
    <scope>NUCLEOTIDE SEQUENCE [LARGE SCALE GENOMIC DNA]</scope>
    <source>
        <strain evidence="10 11">P105</strain>
    </source>
</reference>